<dbReference type="Gene3D" id="1.20.5.1930">
    <property type="match status" value="1"/>
</dbReference>
<sequence length="441" mass="47660">MLVAMVIVGSWVSGRIEESVVHNSANATAQYMESFISPLSQDLERSDTLPPGALRALDEIFTNTTLAERVMAFKIWKPGGLVVESSDKSIVGQRFPESDQLKAAFAGEVSATFDKLSTIEDANPGSLGMPMLEVYSPIREVWSGKIIGVAEFYETAAELKTELADVRRRSWLTVALVMLTIGALLYGIVLNGSRTIERQSSALGDQLTALAELSERNTALRLRIQGAAARASAMNDTSLRQIGADLHDGPAQLLGFAALRLDDIRPSVAGDAAQADLDQIDRAVKDAIREIRSISRGLSLPDIETRSPGEVLRGVIDAHKARTGTEVLLDCDEDSLPLLSPAVKICLYRFVQEGLNNAWRYADGQGQEVRLSFARGRLKLVVADRGPGFSDTPEPSEDDRGLGLVGLRDRVESLGGTLELRNRSDGGGGAEMVMILELGRT</sequence>
<keyword evidence="12" id="KW-1185">Reference proteome</keyword>
<dbReference type="GO" id="GO:0046983">
    <property type="term" value="F:protein dimerization activity"/>
    <property type="evidence" value="ECO:0007669"/>
    <property type="project" value="InterPro"/>
</dbReference>
<dbReference type="GO" id="GO:0000155">
    <property type="term" value="F:phosphorelay sensor kinase activity"/>
    <property type="evidence" value="ECO:0007669"/>
    <property type="project" value="InterPro"/>
</dbReference>
<evidence type="ECO:0000256" key="4">
    <source>
        <dbReference type="ARBA" id="ARBA00022679"/>
    </source>
</evidence>
<evidence type="ECO:0000256" key="6">
    <source>
        <dbReference type="ARBA" id="ARBA00022777"/>
    </source>
</evidence>
<name>C8S301_9RHOB</name>
<dbReference type="Gene3D" id="3.30.565.10">
    <property type="entry name" value="Histidine kinase-like ATPase, C-terminal domain"/>
    <property type="match status" value="1"/>
</dbReference>
<dbReference type="InterPro" id="IPR005467">
    <property type="entry name" value="His_kinase_dom"/>
</dbReference>
<dbReference type="InterPro" id="IPR036890">
    <property type="entry name" value="HATPase_C_sf"/>
</dbReference>
<accession>C8S301</accession>
<gene>
    <name evidence="11" type="ORF">Rsw2DRAFT_2429</name>
</gene>
<comment type="catalytic activity">
    <reaction evidence="1">
        <text>ATP + protein L-histidine = ADP + protein N-phospho-L-histidine.</text>
        <dbReference type="EC" id="2.7.13.3"/>
    </reaction>
</comment>
<dbReference type="PANTHER" id="PTHR24421">
    <property type="entry name" value="NITRATE/NITRITE SENSOR PROTEIN NARX-RELATED"/>
    <property type="match status" value="1"/>
</dbReference>
<dbReference type="InterPro" id="IPR011712">
    <property type="entry name" value="Sig_transdc_His_kin_sub3_dim/P"/>
</dbReference>
<evidence type="ECO:0000259" key="10">
    <source>
        <dbReference type="PROSITE" id="PS50109"/>
    </source>
</evidence>
<keyword evidence="5" id="KW-0547">Nucleotide-binding</keyword>
<feature type="transmembrane region" description="Helical" evidence="9">
    <location>
        <begin position="170"/>
        <end position="189"/>
    </location>
</feature>
<dbReference type="STRING" id="371731.Rsw2DRAFT_2429"/>
<evidence type="ECO:0000256" key="7">
    <source>
        <dbReference type="ARBA" id="ARBA00022840"/>
    </source>
</evidence>
<dbReference type="InterPro" id="IPR050482">
    <property type="entry name" value="Sensor_HK_TwoCompSys"/>
</dbReference>
<protein>
    <recommendedName>
        <fullName evidence="2">histidine kinase</fullName>
        <ecNumber evidence="2">2.7.13.3</ecNumber>
    </recommendedName>
</protein>
<dbReference type="Proteomes" id="UP000010121">
    <property type="component" value="Unassembled WGS sequence"/>
</dbReference>
<keyword evidence="9" id="KW-0472">Membrane</keyword>
<keyword evidence="9" id="KW-0812">Transmembrane</keyword>
<evidence type="ECO:0000256" key="2">
    <source>
        <dbReference type="ARBA" id="ARBA00012438"/>
    </source>
</evidence>
<keyword evidence="4" id="KW-0808">Transferase</keyword>
<evidence type="ECO:0000313" key="12">
    <source>
        <dbReference type="Proteomes" id="UP000010121"/>
    </source>
</evidence>
<organism evidence="11 12">
    <name type="scientific">Rhodobacter ferrooxidans</name>
    <dbReference type="NCBI Taxonomy" id="371731"/>
    <lineage>
        <taxon>Bacteria</taxon>
        <taxon>Pseudomonadati</taxon>
        <taxon>Pseudomonadota</taxon>
        <taxon>Alphaproteobacteria</taxon>
        <taxon>Rhodobacterales</taxon>
        <taxon>Rhodobacter group</taxon>
        <taxon>Rhodobacter</taxon>
    </lineage>
</organism>
<dbReference type="Pfam" id="PF02518">
    <property type="entry name" value="HATPase_c"/>
    <property type="match status" value="1"/>
</dbReference>
<keyword evidence="6 11" id="KW-0418">Kinase</keyword>
<keyword evidence="8" id="KW-0902">Two-component regulatory system</keyword>
<keyword evidence="3" id="KW-0597">Phosphoprotein</keyword>
<dbReference type="AlphaFoldDB" id="C8S301"/>
<dbReference type="SMART" id="SM00387">
    <property type="entry name" value="HATPase_c"/>
    <property type="match status" value="1"/>
</dbReference>
<dbReference type="EMBL" id="ACYY01000016">
    <property type="protein sequence ID" value="EEW24641.1"/>
    <property type="molecule type" value="Genomic_DNA"/>
</dbReference>
<proteinExistence type="predicted"/>
<dbReference type="GO" id="GO:0005524">
    <property type="term" value="F:ATP binding"/>
    <property type="evidence" value="ECO:0007669"/>
    <property type="project" value="UniProtKB-KW"/>
</dbReference>
<evidence type="ECO:0000256" key="1">
    <source>
        <dbReference type="ARBA" id="ARBA00000085"/>
    </source>
</evidence>
<comment type="caution">
    <text evidence="11">The sequence shown here is derived from an EMBL/GenBank/DDBJ whole genome shotgun (WGS) entry which is preliminary data.</text>
</comment>
<evidence type="ECO:0000256" key="9">
    <source>
        <dbReference type="SAM" id="Phobius"/>
    </source>
</evidence>
<dbReference type="InterPro" id="IPR003594">
    <property type="entry name" value="HATPase_dom"/>
</dbReference>
<dbReference type="PANTHER" id="PTHR24421:SF10">
    <property type="entry name" value="NITRATE_NITRITE SENSOR PROTEIN NARQ"/>
    <property type="match status" value="1"/>
</dbReference>
<keyword evidence="7" id="KW-0067">ATP-binding</keyword>
<reference evidence="11 12" key="1">
    <citation type="submission" date="2009-08" db="EMBL/GenBank/DDBJ databases">
        <title>The draft genome of Rhodobacter sp. SW2.</title>
        <authorList>
            <consortium name="US DOE Joint Genome Institute (JGI-PGF)"/>
            <person name="Lucas S."/>
            <person name="Copeland A."/>
            <person name="Lapidus A."/>
            <person name="Glavina del Rio T."/>
            <person name="Tice H."/>
            <person name="Bruce D."/>
            <person name="Goodwin L."/>
            <person name="Pitluck S."/>
            <person name="Larimer F."/>
            <person name="Land M.L."/>
            <person name="Hauser L."/>
            <person name="Emerson D."/>
        </authorList>
    </citation>
    <scope>NUCLEOTIDE SEQUENCE [LARGE SCALE GENOMIC DNA]</scope>
    <source>
        <strain evidence="11 12">SW2</strain>
    </source>
</reference>
<dbReference type="OrthoDB" id="9778496at2"/>
<dbReference type="PROSITE" id="PS50109">
    <property type="entry name" value="HIS_KIN"/>
    <property type="match status" value="1"/>
</dbReference>
<dbReference type="Pfam" id="PF07730">
    <property type="entry name" value="HisKA_3"/>
    <property type="match status" value="1"/>
</dbReference>
<dbReference type="CDD" id="cd16917">
    <property type="entry name" value="HATPase_UhpB-NarQ-NarX-like"/>
    <property type="match status" value="1"/>
</dbReference>
<dbReference type="eggNOG" id="COG4585">
    <property type="taxonomic scope" value="Bacteria"/>
</dbReference>
<keyword evidence="9" id="KW-1133">Transmembrane helix</keyword>
<dbReference type="SUPFAM" id="SSF55874">
    <property type="entry name" value="ATPase domain of HSP90 chaperone/DNA topoisomerase II/histidine kinase"/>
    <property type="match status" value="1"/>
</dbReference>
<evidence type="ECO:0000256" key="3">
    <source>
        <dbReference type="ARBA" id="ARBA00022553"/>
    </source>
</evidence>
<evidence type="ECO:0000256" key="8">
    <source>
        <dbReference type="ARBA" id="ARBA00023012"/>
    </source>
</evidence>
<evidence type="ECO:0000313" key="11">
    <source>
        <dbReference type="EMBL" id="EEW24641.1"/>
    </source>
</evidence>
<evidence type="ECO:0000256" key="5">
    <source>
        <dbReference type="ARBA" id="ARBA00022741"/>
    </source>
</evidence>
<dbReference type="GO" id="GO:0016020">
    <property type="term" value="C:membrane"/>
    <property type="evidence" value="ECO:0007669"/>
    <property type="project" value="InterPro"/>
</dbReference>
<feature type="domain" description="Histidine kinase" evidence="10">
    <location>
        <begin position="347"/>
        <end position="440"/>
    </location>
</feature>
<dbReference type="EC" id="2.7.13.3" evidence="2"/>